<comment type="caution">
    <text evidence="1">The sequence shown here is derived from an EMBL/GenBank/DDBJ whole genome shotgun (WGS) entry which is preliminary data.</text>
</comment>
<dbReference type="Proteomes" id="UP001592530">
    <property type="component" value="Unassembled WGS sequence"/>
</dbReference>
<name>A0ABV6XAU8_9ACTN</name>
<protein>
    <submittedName>
        <fullName evidence="1">AAA family ATPase</fullName>
    </submittedName>
</protein>
<accession>A0ABV6XAU8</accession>
<organism evidence="1 2">
    <name type="scientific">Streptacidiphilus alkalitolerans</name>
    <dbReference type="NCBI Taxonomy" id="3342712"/>
    <lineage>
        <taxon>Bacteria</taxon>
        <taxon>Bacillati</taxon>
        <taxon>Actinomycetota</taxon>
        <taxon>Actinomycetes</taxon>
        <taxon>Kitasatosporales</taxon>
        <taxon>Streptomycetaceae</taxon>
        <taxon>Streptacidiphilus</taxon>
    </lineage>
</organism>
<gene>
    <name evidence="1" type="ORF">ACEZDB_32495</name>
</gene>
<dbReference type="RefSeq" id="WP_380558409.1">
    <property type="nucleotide sequence ID" value="NZ_JBHEZY010000018.1"/>
</dbReference>
<dbReference type="Gene3D" id="3.40.50.300">
    <property type="entry name" value="P-loop containing nucleotide triphosphate hydrolases"/>
    <property type="match status" value="1"/>
</dbReference>
<dbReference type="SUPFAM" id="SSF52540">
    <property type="entry name" value="P-loop containing nucleoside triphosphate hydrolases"/>
    <property type="match status" value="1"/>
</dbReference>
<dbReference type="EMBL" id="JBHEZY010000018">
    <property type="protein sequence ID" value="MFC1435371.1"/>
    <property type="molecule type" value="Genomic_DNA"/>
</dbReference>
<evidence type="ECO:0000313" key="2">
    <source>
        <dbReference type="Proteomes" id="UP001592530"/>
    </source>
</evidence>
<reference evidence="1 2" key="1">
    <citation type="submission" date="2024-09" db="EMBL/GenBank/DDBJ databases">
        <authorList>
            <person name="Lee S.D."/>
        </authorList>
    </citation>
    <scope>NUCLEOTIDE SEQUENCE [LARGE SCALE GENOMIC DNA]</scope>
    <source>
        <strain evidence="1 2">N1-3</strain>
    </source>
</reference>
<sequence length="183" mass="20773">MIVWVNGPFGAGKTTTTALLQQALDGALLFDPEEVGFVIRQSFPEGHPQRHKDFQDYPMWPPLVAQHAIHLEHYTKAPVIAPMTLLRHDYADTIFSTIRAAGIELRHLLIHADPQTLRARIEGSSEFPDDEVRSEKVRAFRRRKLADYESAYDTWLRDQADVIDTSSLTPEQAAEQAVKLLRS</sequence>
<proteinExistence type="predicted"/>
<evidence type="ECO:0000313" key="1">
    <source>
        <dbReference type="EMBL" id="MFC1435371.1"/>
    </source>
</evidence>
<dbReference type="InterPro" id="IPR027417">
    <property type="entry name" value="P-loop_NTPase"/>
</dbReference>
<dbReference type="Pfam" id="PF13671">
    <property type="entry name" value="AAA_33"/>
    <property type="match status" value="1"/>
</dbReference>